<keyword evidence="3" id="KW-0722">Serine protease inhibitor</keyword>
<evidence type="ECO:0000256" key="2">
    <source>
        <dbReference type="ARBA" id="ARBA00022690"/>
    </source>
</evidence>
<dbReference type="InterPro" id="IPR036186">
    <property type="entry name" value="Serpin_sf"/>
</dbReference>
<dbReference type="PANTHER" id="PTHR11461:SF211">
    <property type="entry name" value="GH10112P-RELATED"/>
    <property type="match status" value="1"/>
</dbReference>
<evidence type="ECO:0000256" key="4">
    <source>
        <dbReference type="RuleBase" id="RU000411"/>
    </source>
</evidence>
<accession>A0A484BAC6</accession>
<dbReference type="CDD" id="cd19954">
    <property type="entry name" value="serpin42Dd-like_insects"/>
    <property type="match status" value="1"/>
</dbReference>
<dbReference type="PROSITE" id="PS00284">
    <property type="entry name" value="SERPIN"/>
    <property type="match status" value="1"/>
</dbReference>
<dbReference type="SUPFAM" id="SSF56574">
    <property type="entry name" value="Serpins"/>
    <property type="match status" value="1"/>
</dbReference>
<dbReference type="InterPro" id="IPR042185">
    <property type="entry name" value="Serpin_sf_2"/>
</dbReference>
<organism evidence="6 7">
    <name type="scientific">Drosophila navojoa</name>
    <name type="common">Fruit fly</name>
    <dbReference type="NCBI Taxonomy" id="7232"/>
    <lineage>
        <taxon>Eukaryota</taxon>
        <taxon>Metazoa</taxon>
        <taxon>Ecdysozoa</taxon>
        <taxon>Arthropoda</taxon>
        <taxon>Hexapoda</taxon>
        <taxon>Insecta</taxon>
        <taxon>Pterygota</taxon>
        <taxon>Neoptera</taxon>
        <taxon>Endopterygota</taxon>
        <taxon>Diptera</taxon>
        <taxon>Brachycera</taxon>
        <taxon>Muscomorpha</taxon>
        <taxon>Ephydroidea</taxon>
        <taxon>Drosophilidae</taxon>
        <taxon>Drosophila</taxon>
    </lineage>
</organism>
<dbReference type="Gene3D" id="2.30.39.10">
    <property type="entry name" value="Alpha-1-antitrypsin, domain 1"/>
    <property type="match status" value="1"/>
</dbReference>
<dbReference type="OMA" id="QRMELPM"/>
<dbReference type="GO" id="GO:0004867">
    <property type="term" value="F:serine-type endopeptidase inhibitor activity"/>
    <property type="evidence" value="ECO:0007669"/>
    <property type="project" value="UniProtKB-KW"/>
</dbReference>
<dbReference type="PANTHER" id="PTHR11461">
    <property type="entry name" value="SERINE PROTEASE INHIBITOR, SERPIN"/>
    <property type="match status" value="1"/>
</dbReference>
<dbReference type="Proteomes" id="UP000295192">
    <property type="component" value="Unassembled WGS sequence"/>
</dbReference>
<evidence type="ECO:0000313" key="6">
    <source>
        <dbReference type="EMBL" id="TDG44960.1"/>
    </source>
</evidence>
<sequence length="384" mass="43157">MPHGGPLLTPPTPNQILFARNFLRVVNKNEESKAQNLLISPAGARSALTLVFMAAGGKTAGELRSGLLLGPAKKMTIAKQHAESISKDCVCNEKGPSIRLATALYITNEQDLHPNFNSQAGEFFNTRADTLNFLDAVGSMHQVNSWLQRQSFNTVRKLLTPDAFTLESRIFLVNTVYFRAKWTNRFPEKNTMLGDFTISAEQKMQLPMMRQIGEFRFGESKKLNSRILQLPFEESDISLLLILPLEELGISELESKLEKLDLNEVAQKSVMHDVDVTLPRFKIECDVDLKEPLQKLGVKRIFKNGVADLKGLFAKKAPHPITEARQKLSMSINEAGCTTDIDESTKSRFVKANPERKVFVADHPFVFAIRNNQIVYFVGHFVRP</sequence>
<dbReference type="InterPro" id="IPR023796">
    <property type="entry name" value="Serpin_dom"/>
</dbReference>
<gene>
    <name evidence="6" type="ORF">AWZ03_008641</name>
</gene>
<name>A0A484BAC6_DRONA</name>
<evidence type="ECO:0000256" key="3">
    <source>
        <dbReference type="ARBA" id="ARBA00022900"/>
    </source>
</evidence>
<dbReference type="OrthoDB" id="671595at2759"/>
<dbReference type="KEGG" id="dnv:108653042"/>
<comment type="caution">
    <text evidence="6">The sequence shown here is derived from an EMBL/GenBank/DDBJ whole genome shotgun (WGS) entry which is preliminary data.</text>
</comment>
<dbReference type="Gene3D" id="3.30.497.10">
    <property type="entry name" value="Antithrombin, subunit I, domain 2"/>
    <property type="match status" value="1"/>
</dbReference>
<reference evidence="6 7" key="1">
    <citation type="journal article" date="2019" name="J. Hered.">
        <title>An Improved Genome Assembly for Drosophila navojoa, the Basal Species in the mojavensis Cluster.</title>
        <authorList>
            <person name="Vanderlinde T."/>
            <person name="Dupim E.G."/>
            <person name="Nazario-Yepiz N.O."/>
            <person name="Carvalho A.B."/>
        </authorList>
    </citation>
    <scope>NUCLEOTIDE SEQUENCE [LARGE SCALE GENOMIC DNA]</scope>
    <source>
        <strain evidence="6">Navoj_Jal97</strain>
        <tissue evidence="6">Whole organism</tissue>
    </source>
</reference>
<dbReference type="EMBL" id="LSRL02000090">
    <property type="protein sequence ID" value="TDG44960.1"/>
    <property type="molecule type" value="Genomic_DNA"/>
</dbReference>
<evidence type="ECO:0000259" key="5">
    <source>
        <dbReference type="SMART" id="SM00093"/>
    </source>
</evidence>
<dbReference type="AlphaFoldDB" id="A0A484BAC6"/>
<comment type="similarity">
    <text evidence="1 4">Belongs to the serpin family.</text>
</comment>
<dbReference type="InterPro" id="IPR042178">
    <property type="entry name" value="Serpin_sf_1"/>
</dbReference>
<dbReference type="SMART" id="SM00093">
    <property type="entry name" value="SERPIN"/>
    <property type="match status" value="1"/>
</dbReference>
<evidence type="ECO:0000256" key="1">
    <source>
        <dbReference type="ARBA" id="ARBA00009500"/>
    </source>
</evidence>
<dbReference type="GO" id="GO:0005615">
    <property type="term" value="C:extracellular space"/>
    <property type="evidence" value="ECO:0007669"/>
    <property type="project" value="InterPro"/>
</dbReference>
<dbReference type="InterPro" id="IPR000215">
    <property type="entry name" value="Serpin_fam"/>
</dbReference>
<keyword evidence="7" id="KW-1185">Reference proteome</keyword>
<dbReference type="InterPro" id="IPR023795">
    <property type="entry name" value="Serpin_CS"/>
</dbReference>
<feature type="domain" description="Serpin" evidence="5">
    <location>
        <begin position="23"/>
        <end position="384"/>
    </location>
</feature>
<proteinExistence type="inferred from homology"/>
<evidence type="ECO:0000313" key="7">
    <source>
        <dbReference type="Proteomes" id="UP000295192"/>
    </source>
</evidence>
<keyword evidence="2" id="KW-0646">Protease inhibitor</keyword>
<dbReference type="Pfam" id="PF00079">
    <property type="entry name" value="Serpin"/>
    <property type="match status" value="1"/>
</dbReference>
<protein>
    <recommendedName>
        <fullName evidence="5">Serpin domain-containing protein</fullName>
    </recommendedName>
</protein>